<dbReference type="Proteomes" id="UP001178508">
    <property type="component" value="Chromosome 12"/>
</dbReference>
<feature type="compositionally biased region" description="Low complexity" evidence="1">
    <location>
        <begin position="117"/>
        <end position="126"/>
    </location>
</feature>
<keyword evidence="4" id="KW-1185">Reference proteome</keyword>
<feature type="compositionally biased region" description="Basic residues" evidence="1">
    <location>
        <begin position="27"/>
        <end position="47"/>
    </location>
</feature>
<protein>
    <submittedName>
        <fullName evidence="3">Uncharacterized protein LOC122863319</fullName>
    </submittedName>
</protein>
<feature type="domain" description="DUF6729" evidence="2">
    <location>
        <begin position="145"/>
        <end position="197"/>
    </location>
</feature>
<sequence length="246" mass="27123">MVGRPIGGRRDGRKDSCSERLGLTPSRLKKSFSQRKMDKRKCLRKQKHIEEQRREEEIEGRLLLQLYVLGRYGAPSAMAHRATCRDLAGPSDTALLAAAAEALLRAAVPQSATPAAATAAVASPPHAGDEPTPPAATTGAQVEGLSCDKAVIAHLKERTLGNSASRLRSILMEEHTRDWMVRCMNYLSVIRKLRDLGQDPQDNAPDGTEEVEEAWEEEDGFQEEELQDLRFADNLSLLLRQAARTA</sequence>
<feature type="region of interest" description="Disordered" evidence="1">
    <location>
        <begin position="197"/>
        <end position="223"/>
    </location>
</feature>
<gene>
    <name evidence="3" type="ORF">XNOV1_A032579</name>
</gene>
<evidence type="ECO:0000313" key="4">
    <source>
        <dbReference type="Proteomes" id="UP001178508"/>
    </source>
</evidence>
<organism evidence="3 4">
    <name type="scientific">Xyrichtys novacula</name>
    <name type="common">Pearly razorfish</name>
    <name type="synonym">Hemipteronotus novacula</name>
    <dbReference type="NCBI Taxonomy" id="13765"/>
    <lineage>
        <taxon>Eukaryota</taxon>
        <taxon>Metazoa</taxon>
        <taxon>Chordata</taxon>
        <taxon>Craniata</taxon>
        <taxon>Vertebrata</taxon>
        <taxon>Euteleostomi</taxon>
        <taxon>Actinopterygii</taxon>
        <taxon>Neopterygii</taxon>
        <taxon>Teleostei</taxon>
        <taxon>Neoteleostei</taxon>
        <taxon>Acanthomorphata</taxon>
        <taxon>Eupercaria</taxon>
        <taxon>Labriformes</taxon>
        <taxon>Labridae</taxon>
        <taxon>Xyrichtys</taxon>
    </lineage>
</organism>
<evidence type="ECO:0000256" key="1">
    <source>
        <dbReference type="SAM" id="MobiDB-lite"/>
    </source>
</evidence>
<dbReference type="InterPro" id="IPR046616">
    <property type="entry name" value="DUF6729"/>
</dbReference>
<dbReference type="AlphaFoldDB" id="A0AAV1G8K6"/>
<dbReference type="EMBL" id="OY660875">
    <property type="protein sequence ID" value="CAJ1069329.1"/>
    <property type="molecule type" value="Genomic_DNA"/>
</dbReference>
<proteinExistence type="predicted"/>
<evidence type="ECO:0000313" key="3">
    <source>
        <dbReference type="EMBL" id="CAJ1069329.1"/>
    </source>
</evidence>
<evidence type="ECO:0000259" key="2">
    <source>
        <dbReference type="Pfam" id="PF20499"/>
    </source>
</evidence>
<dbReference type="Pfam" id="PF20499">
    <property type="entry name" value="DUF6729"/>
    <property type="match status" value="1"/>
</dbReference>
<feature type="compositionally biased region" description="Acidic residues" evidence="1">
    <location>
        <begin position="207"/>
        <end position="223"/>
    </location>
</feature>
<feature type="compositionally biased region" description="Basic and acidic residues" evidence="1">
    <location>
        <begin position="8"/>
        <end position="18"/>
    </location>
</feature>
<reference evidence="3" key="1">
    <citation type="submission" date="2023-08" db="EMBL/GenBank/DDBJ databases">
        <authorList>
            <person name="Alioto T."/>
            <person name="Alioto T."/>
            <person name="Gomez Garrido J."/>
        </authorList>
    </citation>
    <scope>NUCLEOTIDE SEQUENCE</scope>
</reference>
<feature type="region of interest" description="Disordered" evidence="1">
    <location>
        <begin position="117"/>
        <end position="141"/>
    </location>
</feature>
<feature type="region of interest" description="Disordered" evidence="1">
    <location>
        <begin position="1"/>
        <end position="55"/>
    </location>
</feature>
<accession>A0AAV1G8K6</accession>
<name>A0AAV1G8K6_XYRNO</name>